<name>A0ACD3YSV8_FUSSC</name>
<dbReference type="Proteomes" id="UP000830768">
    <property type="component" value="Chromosome 3"/>
</dbReference>
<sequence>MIKSSIMSTWSNMGRRAFTNPSKIESERERARNQYLRQECSTCPIVRMVNSIYGQLPT</sequence>
<organism evidence="1 2">
    <name type="scientific">Fusarium solani subsp. cucurbitae</name>
    <name type="common">Neocosmosporum cucurbitae</name>
    <dbReference type="NCBI Taxonomy" id="2747967"/>
    <lineage>
        <taxon>Eukaryota</taxon>
        <taxon>Fungi</taxon>
        <taxon>Dikarya</taxon>
        <taxon>Ascomycota</taxon>
        <taxon>Pezizomycotina</taxon>
        <taxon>Sordariomycetes</taxon>
        <taxon>Hypocreomycetidae</taxon>
        <taxon>Hypocreales</taxon>
        <taxon>Nectriaceae</taxon>
        <taxon>Fusarium</taxon>
        <taxon>Fusarium solani species complex</taxon>
    </lineage>
</organism>
<reference evidence="1" key="1">
    <citation type="submission" date="2021-11" db="EMBL/GenBank/DDBJ databases">
        <title>Fusarium solani-melongenae Genome sequencing and assembly.</title>
        <authorList>
            <person name="Xie S."/>
            <person name="Huang L."/>
            <person name="Zhang X."/>
        </authorList>
    </citation>
    <scope>NUCLEOTIDE SEQUENCE</scope>
    <source>
        <strain evidence="1">CRI 24-3</strain>
    </source>
</reference>
<evidence type="ECO:0000313" key="2">
    <source>
        <dbReference type="Proteomes" id="UP000830768"/>
    </source>
</evidence>
<gene>
    <name evidence="1" type="ORF">LCI18_002971</name>
</gene>
<dbReference type="EMBL" id="CP090032">
    <property type="protein sequence ID" value="UPK92036.1"/>
    <property type="molecule type" value="Genomic_DNA"/>
</dbReference>
<proteinExistence type="predicted"/>
<keyword evidence="2" id="KW-1185">Reference proteome</keyword>
<evidence type="ECO:0000313" key="1">
    <source>
        <dbReference type="EMBL" id="UPK92036.1"/>
    </source>
</evidence>
<accession>A0ACD3YSV8</accession>
<protein>
    <submittedName>
        <fullName evidence="1">Uncharacterized protein</fullName>
    </submittedName>
</protein>